<keyword evidence="6" id="KW-0472">Membrane</keyword>
<dbReference type="InterPro" id="IPR016169">
    <property type="entry name" value="FAD-bd_PCMH_sub2"/>
</dbReference>
<dbReference type="InterPro" id="IPR006094">
    <property type="entry name" value="Oxid_FAD_bind_N"/>
</dbReference>
<evidence type="ECO:0000259" key="7">
    <source>
        <dbReference type="PROSITE" id="PS51387"/>
    </source>
</evidence>
<dbReference type="Gene3D" id="3.30.465.10">
    <property type="match status" value="1"/>
</dbReference>
<evidence type="ECO:0000313" key="8">
    <source>
        <dbReference type="EMBL" id="OHF03886.1"/>
    </source>
</evidence>
<dbReference type="RefSeq" id="XP_022481022.1">
    <property type="nucleotide sequence ID" value="XM_022612405.1"/>
</dbReference>
<dbReference type="GeneID" id="34553915"/>
<dbReference type="GO" id="GO:0050614">
    <property type="term" value="F:Delta24-sterol reductase activity"/>
    <property type="evidence" value="ECO:0007669"/>
    <property type="project" value="UniProtKB-EC"/>
</dbReference>
<dbReference type="SUPFAM" id="SSF56176">
    <property type="entry name" value="FAD-binding/transporter-associated domain-like"/>
    <property type="match status" value="1"/>
</dbReference>
<keyword evidence="3" id="KW-0812">Transmembrane</keyword>
<evidence type="ECO:0000256" key="4">
    <source>
        <dbReference type="ARBA" id="ARBA00022989"/>
    </source>
</evidence>
<sequence length="509" mass="57178">MDYRLAKHRERVTLVAGKVKKLARDGVKYRIYHKTTNSTRISTRDANAIIDISGLNNIITINEHRRCALVEPNVSMDALVTATLKHGLIPAVVPEFPGITVGGAVSGTALESSSFRYGHFDKAVASVEVILGNGAIVVASPVQNPDLFDGLAGACGTLGTCTLIEIKLIEARKFVELKFLPVSSAAEALNTLKRYTDGVAFIDFIDAIMFGPNHGAVIIGTMTDEKKPGVPIVRFTRAHDPWFYLHSHASIPHARHTDCETCIYSESRPSSMSSIVTNLVPIKDYLFRYDRAAFWMGTYGRNPKTFNRITQFLINPLMKSKALYAGLHHSGQAQSFIIQDITLPENRAGAFLAWAHENIRIYPLWICPVRAITDDTRRSNGHRFRATEILINVGLWGVKAIDWPGIKNIDGPEAFEKFVRDNREIEKATRDLGGVKMLYAHNYYTEEQFWSMYDKEAYDELRNKWSAGGLPSLWDKLGNPQPTYMEKSTFFKCVFKTIMKRDYVLKKGH</sequence>
<dbReference type="GO" id="GO:0071949">
    <property type="term" value="F:FAD binding"/>
    <property type="evidence" value="ECO:0007669"/>
    <property type="project" value="InterPro"/>
</dbReference>
<evidence type="ECO:0000256" key="5">
    <source>
        <dbReference type="ARBA" id="ARBA00023002"/>
    </source>
</evidence>
<organism evidence="8 9">
    <name type="scientific">Colletotrichum orchidophilum</name>
    <dbReference type="NCBI Taxonomy" id="1209926"/>
    <lineage>
        <taxon>Eukaryota</taxon>
        <taxon>Fungi</taxon>
        <taxon>Dikarya</taxon>
        <taxon>Ascomycota</taxon>
        <taxon>Pezizomycotina</taxon>
        <taxon>Sordariomycetes</taxon>
        <taxon>Hypocreomycetidae</taxon>
        <taxon>Glomerellales</taxon>
        <taxon>Glomerellaceae</taxon>
        <taxon>Colletotrichum</taxon>
    </lineage>
</organism>
<dbReference type="GO" id="GO:0008202">
    <property type="term" value="P:steroid metabolic process"/>
    <property type="evidence" value="ECO:0007669"/>
    <property type="project" value="TreeGrafter"/>
</dbReference>
<dbReference type="InterPro" id="IPR040165">
    <property type="entry name" value="Diminuto-like"/>
</dbReference>
<dbReference type="PANTHER" id="PTHR10801:SF0">
    <property type="entry name" value="DELTA(24)-STEROL REDUCTASE"/>
    <property type="match status" value="1"/>
</dbReference>
<dbReference type="GO" id="GO:0000246">
    <property type="term" value="F:Delta24(24-1) sterol reductase activity"/>
    <property type="evidence" value="ECO:0007669"/>
    <property type="project" value="TreeGrafter"/>
</dbReference>
<dbReference type="AlphaFoldDB" id="A0A1G4BRH0"/>
<dbReference type="STRING" id="1209926.A0A1G4BRH0"/>
<dbReference type="PANTHER" id="PTHR10801">
    <property type="entry name" value="24-DEHYDROCHOLESTEROL REDUCTASE"/>
    <property type="match status" value="1"/>
</dbReference>
<protein>
    <recommendedName>
        <fullName evidence="2">Delta(24)-sterol reductase</fullName>
        <ecNumber evidence="2">1.3.1.72</ecNumber>
    </recommendedName>
</protein>
<name>A0A1G4BRH0_9PEZI</name>
<dbReference type="PROSITE" id="PS51387">
    <property type="entry name" value="FAD_PCMH"/>
    <property type="match status" value="1"/>
</dbReference>
<evidence type="ECO:0000256" key="6">
    <source>
        <dbReference type="ARBA" id="ARBA00023136"/>
    </source>
</evidence>
<comment type="caution">
    <text evidence="8">The sequence shown here is derived from an EMBL/GenBank/DDBJ whole genome shotgun (WGS) entry which is preliminary data.</text>
</comment>
<dbReference type="InterPro" id="IPR036318">
    <property type="entry name" value="FAD-bd_PCMH-like_sf"/>
</dbReference>
<evidence type="ECO:0000313" key="9">
    <source>
        <dbReference type="Proteomes" id="UP000176998"/>
    </source>
</evidence>
<comment type="subcellular location">
    <subcellularLocation>
        <location evidence="1">Membrane</location>
        <topology evidence="1">Single-pass membrane protein</topology>
    </subcellularLocation>
</comment>
<gene>
    <name evidence="8" type="ORF">CORC01_00748</name>
</gene>
<keyword evidence="4" id="KW-1133">Transmembrane helix</keyword>
<evidence type="ECO:0000256" key="2">
    <source>
        <dbReference type="ARBA" id="ARBA00012405"/>
    </source>
</evidence>
<dbReference type="Proteomes" id="UP000176998">
    <property type="component" value="Unassembled WGS sequence"/>
</dbReference>
<evidence type="ECO:0000256" key="3">
    <source>
        <dbReference type="ARBA" id="ARBA00022692"/>
    </source>
</evidence>
<dbReference type="GO" id="GO:0005737">
    <property type="term" value="C:cytoplasm"/>
    <property type="evidence" value="ECO:0007669"/>
    <property type="project" value="TreeGrafter"/>
</dbReference>
<dbReference type="EC" id="1.3.1.72" evidence="2"/>
<dbReference type="EMBL" id="MJBS01000004">
    <property type="protein sequence ID" value="OHF03886.1"/>
    <property type="molecule type" value="Genomic_DNA"/>
</dbReference>
<keyword evidence="5" id="KW-0560">Oxidoreductase</keyword>
<feature type="domain" description="FAD-binding PCMH-type" evidence="7">
    <location>
        <begin position="1"/>
        <end position="171"/>
    </location>
</feature>
<evidence type="ECO:0000256" key="1">
    <source>
        <dbReference type="ARBA" id="ARBA00004167"/>
    </source>
</evidence>
<dbReference type="OrthoDB" id="415825at2759"/>
<reference evidence="8 9" key="1">
    <citation type="submission" date="2016-09" db="EMBL/GenBank/DDBJ databases">
        <authorList>
            <person name="Capua I."/>
            <person name="De Benedictis P."/>
            <person name="Joannis T."/>
            <person name="Lombin L.H."/>
            <person name="Cattoli G."/>
        </authorList>
    </citation>
    <scope>NUCLEOTIDE SEQUENCE [LARGE SCALE GENOMIC DNA]</scope>
    <source>
        <strain evidence="8 9">IMI 309357</strain>
    </source>
</reference>
<dbReference type="InterPro" id="IPR016166">
    <property type="entry name" value="FAD-bd_PCMH"/>
</dbReference>
<dbReference type="GO" id="GO:0016020">
    <property type="term" value="C:membrane"/>
    <property type="evidence" value="ECO:0007669"/>
    <property type="project" value="UniProtKB-SubCell"/>
</dbReference>
<dbReference type="Pfam" id="PF01565">
    <property type="entry name" value="FAD_binding_4"/>
    <property type="match status" value="1"/>
</dbReference>
<accession>A0A1G4BRH0</accession>
<proteinExistence type="predicted"/>
<keyword evidence="9" id="KW-1185">Reference proteome</keyword>